<name>A0A1P8JX01_9BURK</name>
<evidence type="ECO:0000256" key="1">
    <source>
        <dbReference type="ARBA" id="ARBA00011738"/>
    </source>
</evidence>
<dbReference type="STRING" id="1842727.RD110_14555"/>
<proteinExistence type="predicted"/>
<sequence>MPPSPIPLPIEPLTPEAFRPFGEVVSLASSARRNQVSTAFDRTSEAVEPRLWVATVTQAVQLPLELKALERHPFSTQTFLPVNGCGFLVVVCHADADGEPDLATLRAFEAAPDQGVTYARNVWHHGLTVLQAPAKFVVCMSFTASGGDDIFVPMRAPVLLLARENRNA</sequence>
<dbReference type="Proteomes" id="UP000186609">
    <property type="component" value="Chromosome"/>
</dbReference>
<evidence type="ECO:0000313" key="6">
    <source>
        <dbReference type="Proteomes" id="UP000186609"/>
    </source>
</evidence>
<protein>
    <recommendedName>
        <fullName evidence="7">Ureidoglycolate hydrolase</fullName>
    </recommendedName>
</protein>
<comment type="subunit">
    <text evidence="1">Homodimer.</text>
</comment>
<dbReference type="InterPro" id="IPR007247">
    <property type="entry name" value="Ureidogly_lyase"/>
</dbReference>
<accession>A0A1P8JX01</accession>
<organism evidence="5 6">
    <name type="scientific">Rhodoferax koreensis</name>
    <dbReference type="NCBI Taxonomy" id="1842727"/>
    <lineage>
        <taxon>Bacteria</taxon>
        <taxon>Pseudomonadati</taxon>
        <taxon>Pseudomonadota</taxon>
        <taxon>Betaproteobacteria</taxon>
        <taxon>Burkholderiales</taxon>
        <taxon>Comamonadaceae</taxon>
        <taxon>Rhodoferax</taxon>
    </lineage>
</organism>
<evidence type="ECO:0000256" key="4">
    <source>
        <dbReference type="ARBA" id="ARBA00047684"/>
    </source>
</evidence>
<evidence type="ECO:0008006" key="7">
    <source>
        <dbReference type="Google" id="ProtNLM"/>
    </source>
</evidence>
<dbReference type="PANTHER" id="PTHR21221">
    <property type="entry name" value="UREIDOGLYCOLATE HYDROLASE"/>
    <property type="match status" value="1"/>
</dbReference>
<dbReference type="Pfam" id="PF04115">
    <property type="entry name" value="Ureidogly_lyase"/>
    <property type="match status" value="1"/>
</dbReference>
<keyword evidence="3" id="KW-0456">Lyase</keyword>
<reference evidence="5 6" key="1">
    <citation type="submission" date="2017-01" db="EMBL/GenBank/DDBJ databases">
        <authorList>
            <person name="Mah S.A."/>
            <person name="Swanson W.J."/>
            <person name="Moy G.W."/>
            <person name="Vacquier V.D."/>
        </authorList>
    </citation>
    <scope>NUCLEOTIDE SEQUENCE [LARGE SCALE GENOMIC DNA]</scope>
    <source>
        <strain evidence="5 6">DCY110</strain>
    </source>
</reference>
<dbReference type="InterPro" id="IPR011051">
    <property type="entry name" value="RmlC_Cupin_sf"/>
</dbReference>
<dbReference type="SUPFAM" id="SSF51182">
    <property type="entry name" value="RmlC-like cupins"/>
    <property type="match status" value="1"/>
</dbReference>
<dbReference type="OrthoDB" id="9804602at2"/>
<dbReference type="GO" id="GO:0000256">
    <property type="term" value="P:allantoin catabolic process"/>
    <property type="evidence" value="ECO:0007669"/>
    <property type="project" value="InterPro"/>
</dbReference>
<evidence type="ECO:0000256" key="3">
    <source>
        <dbReference type="ARBA" id="ARBA00023239"/>
    </source>
</evidence>
<keyword evidence="6" id="KW-1185">Reference proteome</keyword>
<keyword evidence="2" id="KW-0659">Purine metabolism</keyword>
<evidence type="ECO:0000313" key="5">
    <source>
        <dbReference type="EMBL" id="APW38265.1"/>
    </source>
</evidence>
<dbReference type="InterPro" id="IPR047233">
    <property type="entry name" value="UAH_cupin"/>
</dbReference>
<dbReference type="RefSeq" id="WP_076200144.1">
    <property type="nucleotide sequence ID" value="NZ_CP019236.1"/>
</dbReference>
<comment type="catalytic activity">
    <reaction evidence="4">
        <text>(S)-ureidoglycolate = urea + glyoxylate</text>
        <dbReference type="Rhea" id="RHEA:11304"/>
        <dbReference type="ChEBI" id="CHEBI:16199"/>
        <dbReference type="ChEBI" id="CHEBI:36655"/>
        <dbReference type="ChEBI" id="CHEBI:57296"/>
        <dbReference type="EC" id="4.3.2.3"/>
    </reaction>
</comment>
<gene>
    <name evidence="5" type="ORF">RD110_14555</name>
</gene>
<dbReference type="Gene3D" id="2.60.120.480">
    <property type="entry name" value="Ureidoglycolate hydrolase"/>
    <property type="match status" value="1"/>
</dbReference>
<dbReference type="EMBL" id="CP019236">
    <property type="protein sequence ID" value="APW38265.1"/>
    <property type="molecule type" value="Genomic_DNA"/>
</dbReference>
<dbReference type="InterPro" id="IPR024060">
    <property type="entry name" value="Ureidoglycolate_lyase_dom_sf"/>
</dbReference>
<dbReference type="GO" id="GO:0006144">
    <property type="term" value="P:purine nucleobase metabolic process"/>
    <property type="evidence" value="ECO:0007669"/>
    <property type="project" value="UniProtKB-KW"/>
</dbReference>
<dbReference type="KEGG" id="rhy:RD110_14555"/>
<evidence type="ECO:0000256" key="2">
    <source>
        <dbReference type="ARBA" id="ARBA00022631"/>
    </source>
</evidence>
<dbReference type="GO" id="GO:0004848">
    <property type="term" value="F:ureidoglycolate hydrolase activity"/>
    <property type="evidence" value="ECO:0007669"/>
    <property type="project" value="InterPro"/>
</dbReference>
<dbReference type="AlphaFoldDB" id="A0A1P8JX01"/>
<dbReference type="PANTHER" id="PTHR21221:SF1">
    <property type="entry name" value="UREIDOGLYCOLATE LYASE"/>
    <property type="match status" value="1"/>
</dbReference>
<dbReference type="GO" id="GO:0050385">
    <property type="term" value="F:ureidoglycolate lyase activity"/>
    <property type="evidence" value="ECO:0007669"/>
    <property type="project" value="UniProtKB-EC"/>
</dbReference>
<dbReference type="CDD" id="cd20298">
    <property type="entry name" value="cupin_UAH"/>
    <property type="match status" value="1"/>
</dbReference>